<keyword evidence="2" id="KW-0813">Transport</keyword>
<dbReference type="GO" id="GO:0022857">
    <property type="term" value="F:transmembrane transporter activity"/>
    <property type="evidence" value="ECO:0007669"/>
    <property type="project" value="InterPro"/>
</dbReference>
<proteinExistence type="predicted"/>
<dbReference type="SUPFAM" id="SSF103473">
    <property type="entry name" value="MFS general substrate transporter"/>
    <property type="match status" value="1"/>
</dbReference>
<feature type="transmembrane region" description="Helical" evidence="6">
    <location>
        <begin position="12"/>
        <end position="36"/>
    </location>
</feature>
<evidence type="ECO:0000256" key="3">
    <source>
        <dbReference type="ARBA" id="ARBA00022692"/>
    </source>
</evidence>
<organism evidence="8 9">
    <name type="scientific">Tilletia horrida</name>
    <dbReference type="NCBI Taxonomy" id="155126"/>
    <lineage>
        <taxon>Eukaryota</taxon>
        <taxon>Fungi</taxon>
        <taxon>Dikarya</taxon>
        <taxon>Basidiomycota</taxon>
        <taxon>Ustilaginomycotina</taxon>
        <taxon>Exobasidiomycetes</taxon>
        <taxon>Tilletiales</taxon>
        <taxon>Tilletiaceae</taxon>
        <taxon>Tilletia</taxon>
    </lineage>
</organism>
<keyword evidence="3 6" id="KW-0812">Transmembrane</keyword>
<feature type="transmembrane region" description="Helical" evidence="6">
    <location>
        <begin position="182"/>
        <end position="201"/>
    </location>
</feature>
<reference evidence="8" key="1">
    <citation type="journal article" date="2023" name="PhytoFront">
        <title>Draft Genome Resources of Seven Strains of Tilletia horrida, Causal Agent of Kernel Smut of Rice.</title>
        <authorList>
            <person name="Khanal S."/>
            <person name="Antony Babu S."/>
            <person name="Zhou X.G."/>
        </authorList>
    </citation>
    <scope>NUCLEOTIDE SEQUENCE</scope>
    <source>
        <strain evidence="8">TX6</strain>
    </source>
</reference>
<dbReference type="InterPro" id="IPR011701">
    <property type="entry name" value="MFS"/>
</dbReference>
<comment type="subcellular location">
    <subcellularLocation>
        <location evidence="1">Membrane</location>
        <topology evidence="1">Multi-pass membrane protein</topology>
    </subcellularLocation>
</comment>
<feature type="transmembrane region" description="Helical" evidence="6">
    <location>
        <begin position="82"/>
        <end position="104"/>
    </location>
</feature>
<evidence type="ECO:0000256" key="2">
    <source>
        <dbReference type="ARBA" id="ARBA00022448"/>
    </source>
</evidence>
<dbReference type="AlphaFoldDB" id="A0AAN6GLS2"/>
<comment type="caution">
    <text evidence="8">The sequence shown here is derived from an EMBL/GenBank/DDBJ whole genome shotgun (WGS) entry which is preliminary data.</text>
</comment>
<dbReference type="GO" id="GO:0016020">
    <property type="term" value="C:membrane"/>
    <property type="evidence" value="ECO:0007669"/>
    <property type="project" value="UniProtKB-SubCell"/>
</dbReference>
<keyword evidence="5 6" id="KW-0472">Membrane</keyword>
<evidence type="ECO:0000259" key="7">
    <source>
        <dbReference type="PROSITE" id="PS50850"/>
    </source>
</evidence>
<evidence type="ECO:0000256" key="5">
    <source>
        <dbReference type="ARBA" id="ARBA00023136"/>
    </source>
</evidence>
<evidence type="ECO:0000256" key="4">
    <source>
        <dbReference type="ARBA" id="ARBA00022989"/>
    </source>
</evidence>
<gene>
    <name evidence="8" type="ORF">OC846_004720</name>
</gene>
<name>A0AAN6GLS2_9BASI</name>
<protein>
    <recommendedName>
        <fullName evidence="7">Major facilitator superfamily (MFS) profile domain-containing protein</fullName>
    </recommendedName>
</protein>
<dbReference type="PANTHER" id="PTHR43791:SF36">
    <property type="entry name" value="TRANSPORTER, PUTATIVE (AFU_ORTHOLOGUE AFUA_6G08340)-RELATED"/>
    <property type="match status" value="1"/>
</dbReference>
<keyword evidence="4 6" id="KW-1133">Transmembrane helix</keyword>
<dbReference type="InterPro" id="IPR036259">
    <property type="entry name" value="MFS_trans_sf"/>
</dbReference>
<evidence type="ECO:0000313" key="9">
    <source>
        <dbReference type="Proteomes" id="UP001176517"/>
    </source>
</evidence>
<evidence type="ECO:0000313" key="8">
    <source>
        <dbReference type="EMBL" id="KAK0547758.1"/>
    </source>
</evidence>
<dbReference type="Pfam" id="PF07690">
    <property type="entry name" value="MFS_1"/>
    <property type="match status" value="1"/>
</dbReference>
<dbReference type="Gene3D" id="1.20.1250.20">
    <property type="entry name" value="MFS general substrate transporter like domains"/>
    <property type="match status" value="1"/>
</dbReference>
<feature type="non-terminal residue" evidence="8">
    <location>
        <position position="1"/>
    </location>
</feature>
<dbReference type="PANTHER" id="PTHR43791">
    <property type="entry name" value="PERMEASE-RELATED"/>
    <property type="match status" value="1"/>
</dbReference>
<dbReference type="Proteomes" id="UP001176517">
    <property type="component" value="Unassembled WGS sequence"/>
</dbReference>
<sequence>GALQAAAQNWTLLMICRFFLGVAESGFSSGAAYYFSNLYPRHEAGFRFSLFIAAGPFASSWSGTLAYAVLQIKRNGTLIDGWRLLFLLEGLVPIIFAPLVWFYLPNNTSTAWFLTERERKIASARLFNDNLQLLEITHEMQGEAPAGDQAHVTHADGADVVKLEGFSSFRHIFSFKDAVQALKYPLCWVTSLLFFTVRYVSHLFDGR</sequence>
<dbReference type="EMBL" id="JAPDMZ010000152">
    <property type="protein sequence ID" value="KAK0547758.1"/>
    <property type="molecule type" value="Genomic_DNA"/>
</dbReference>
<dbReference type="InterPro" id="IPR020846">
    <property type="entry name" value="MFS_dom"/>
</dbReference>
<evidence type="ECO:0000256" key="6">
    <source>
        <dbReference type="SAM" id="Phobius"/>
    </source>
</evidence>
<evidence type="ECO:0000256" key="1">
    <source>
        <dbReference type="ARBA" id="ARBA00004141"/>
    </source>
</evidence>
<feature type="domain" description="Major facilitator superfamily (MFS) profile" evidence="7">
    <location>
        <begin position="1"/>
        <end position="207"/>
    </location>
</feature>
<dbReference type="PROSITE" id="PS50850">
    <property type="entry name" value="MFS"/>
    <property type="match status" value="1"/>
</dbReference>
<keyword evidence="9" id="KW-1185">Reference proteome</keyword>
<feature type="transmembrane region" description="Helical" evidence="6">
    <location>
        <begin position="48"/>
        <end position="70"/>
    </location>
</feature>
<accession>A0AAN6GLS2</accession>